<sequence>MKTLKLEDATLTVQPNLRCSSRHQSTQREVGGTHEHDQQIHDHDSDGFMRERNEGEQQSRLGGQSSRRQTIDGNIHHQEDTRHKCDDSGLASPRYTEPGARKEAKEATPQEPRDPASDSPIEPPRPAVPLPVITPRNVISVSGIKGTTTEEVVKMFFENKKRSAGGPVKQLDYRPTEGRATITFHSEKGKHLLFSSTQRFSCFKSDWETESVNRNPQYGNCLNQKLVDICNDFSLDQVVRIRHVSKHLDLILTINPNLFRNVSTVTGINDHDIITTNLDLKVPMNKKKARTVYIYKRADMGAT</sequence>
<feature type="compositionally biased region" description="Basic and acidic residues" evidence="1">
    <location>
        <begin position="99"/>
        <end position="116"/>
    </location>
</feature>
<dbReference type="InterPro" id="IPR012677">
    <property type="entry name" value="Nucleotide-bd_a/b_plait_sf"/>
</dbReference>
<dbReference type="AlphaFoldDB" id="A0AAD9NUX1"/>
<comment type="caution">
    <text evidence="2">The sequence shown here is derived from an EMBL/GenBank/DDBJ whole genome shotgun (WGS) entry which is preliminary data.</text>
</comment>
<accession>A0AAD9NUX1</accession>
<dbReference type="Proteomes" id="UP001209878">
    <property type="component" value="Unassembled WGS sequence"/>
</dbReference>
<dbReference type="Pfam" id="PF23085">
    <property type="entry name" value="RRM_PARP14_3"/>
    <property type="match status" value="1"/>
</dbReference>
<gene>
    <name evidence="2" type="ORF">NP493_393g05032</name>
</gene>
<dbReference type="Gene3D" id="3.30.70.330">
    <property type="match status" value="1"/>
</dbReference>
<evidence type="ECO:0000313" key="2">
    <source>
        <dbReference type="EMBL" id="KAK2181571.1"/>
    </source>
</evidence>
<feature type="compositionally biased region" description="Polar residues" evidence="1">
    <location>
        <begin position="19"/>
        <end position="28"/>
    </location>
</feature>
<evidence type="ECO:0000313" key="3">
    <source>
        <dbReference type="Proteomes" id="UP001209878"/>
    </source>
</evidence>
<name>A0AAD9NUX1_RIDPI</name>
<dbReference type="EMBL" id="JAODUO010000392">
    <property type="protein sequence ID" value="KAK2181571.1"/>
    <property type="molecule type" value="Genomic_DNA"/>
</dbReference>
<feature type="compositionally biased region" description="Polar residues" evidence="1">
    <location>
        <begin position="58"/>
        <end position="72"/>
    </location>
</feature>
<evidence type="ECO:0000256" key="1">
    <source>
        <dbReference type="SAM" id="MobiDB-lite"/>
    </source>
</evidence>
<reference evidence="2" key="1">
    <citation type="journal article" date="2023" name="Mol. Biol. Evol.">
        <title>Third-Generation Sequencing Reveals the Adaptive Role of the Epigenome in Three Deep-Sea Polychaetes.</title>
        <authorList>
            <person name="Perez M."/>
            <person name="Aroh O."/>
            <person name="Sun Y."/>
            <person name="Lan Y."/>
            <person name="Juniper S.K."/>
            <person name="Young C.R."/>
            <person name="Angers B."/>
            <person name="Qian P.Y."/>
        </authorList>
    </citation>
    <scope>NUCLEOTIDE SEQUENCE</scope>
    <source>
        <strain evidence="2">R07B-5</strain>
    </source>
</reference>
<protein>
    <submittedName>
        <fullName evidence="2">Uncharacterized protein</fullName>
    </submittedName>
</protein>
<feature type="region of interest" description="Disordered" evidence="1">
    <location>
        <begin position="19"/>
        <end position="130"/>
    </location>
</feature>
<feature type="compositionally biased region" description="Basic and acidic residues" evidence="1">
    <location>
        <begin position="74"/>
        <end position="87"/>
    </location>
</feature>
<feature type="compositionally biased region" description="Basic and acidic residues" evidence="1">
    <location>
        <begin position="31"/>
        <end position="57"/>
    </location>
</feature>
<proteinExistence type="predicted"/>
<organism evidence="2 3">
    <name type="scientific">Ridgeia piscesae</name>
    <name type="common">Tubeworm</name>
    <dbReference type="NCBI Taxonomy" id="27915"/>
    <lineage>
        <taxon>Eukaryota</taxon>
        <taxon>Metazoa</taxon>
        <taxon>Spiralia</taxon>
        <taxon>Lophotrochozoa</taxon>
        <taxon>Annelida</taxon>
        <taxon>Polychaeta</taxon>
        <taxon>Sedentaria</taxon>
        <taxon>Canalipalpata</taxon>
        <taxon>Sabellida</taxon>
        <taxon>Siboglinidae</taxon>
        <taxon>Ridgeia</taxon>
    </lineage>
</organism>
<keyword evidence="3" id="KW-1185">Reference proteome</keyword>